<keyword evidence="3" id="KW-0496">Mitochondrion</keyword>
<evidence type="ECO:0008006" key="8">
    <source>
        <dbReference type="Google" id="ProtNLM"/>
    </source>
</evidence>
<evidence type="ECO:0000256" key="2">
    <source>
        <dbReference type="ARBA" id="ARBA00022980"/>
    </source>
</evidence>
<evidence type="ECO:0000256" key="1">
    <source>
        <dbReference type="ARBA" id="ARBA00004173"/>
    </source>
</evidence>
<proteinExistence type="predicted"/>
<accession>A0A5N4B045</accession>
<dbReference type="OrthoDB" id="6041973at2759"/>
<dbReference type="EMBL" id="VVIM01000002">
    <property type="protein sequence ID" value="KAB0802888.1"/>
    <property type="molecule type" value="Genomic_DNA"/>
</dbReference>
<keyword evidence="4" id="KW-0687">Ribonucleoprotein</keyword>
<dbReference type="FunCoup" id="A0A5N4B045">
    <property type="interactions" value="474"/>
</dbReference>
<comment type="caution">
    <text evidence="6">The sequence shown here is derived from an EMBL/GenBank/DDBJ whole genome shotgun (WGS) entry which is preliminary data.</text>
</comment>
<dbReference type="InParanoid" id="A0A5N4B045"/>
<keyword evidence="7" id="KW-1185">Reference proteome</keyword>
<keyword evidence="2" id="KW-0689">Ribosomal protein</keyword>
<dbReference type="GO" id="GO:0003735">
    <property type="term" value="F:structural constituent of ribosome"/>
    <property type="evidence" value="ECO:0007669"/>
    <property type="project" value="InterPro"/>
</dbReference>
<feature type="compositionally biased region" description="Basic and acidic residues" evidence="5">
    <location>
        <begin position="525"/>
        <end position="537"/>
    </location>
</feature>
<evidence type="ECO:0000313" key="6">
    <source>
        <dbReference type="EMBL" id="KAB0802888.1"/>
    </source>
</evidence>
<dbReference type="Pfam" id="PF07147">
    <property type="entry name" value="PDCD9"/>
    <property type="match status" value="1"/>
</dbReference>
<dbReference type="GO" id="GO:0006412">
    <property type="term" value="P:translation"/>
    <property type="evidence" value="ECO:0007669"/>
    <property type="project" value="InterPro"/>
</dbReference>
<feature type="compositionally biased region" description="Basic residues" evidence="5">
    <location>
        <begin position="515"/>
        <end position="524"/>
    </location>
</feature>
<protein>
    <recommendedName>
        <fullName evidence="8">28S ribosomal protein S30, mitochondrial</fullName>
    </recommendedName>
</protein>
<sequence>MSLAVSNRNFFLKLQLLKYGRLYATSLSSVEDEYTQTPQYPEIVDLAPFEVKKQDAQDYYETIKAVKTVEEKQIKLNMPKYYGFKCFMLHENAIPYNNLNLTQYLTKTHLIENNQLPIVCPTMEHVNLEALKRDVEDVLILAHEGYCKNASVKDSNLTEEESQNAMSSIISQQIHRAILLNLHVNYPHLEAVQTDIDPRIESCWFSGGIPSNREHECAVTERKDKAVQYVGVPTLTVRSEVPLSPIISFDEAKSTNFNIPNCEYQPQSFGVFTTHRRIVNVPGFWPGDPYQFGLLAYHYRGHILRRRFKDPVEHQEALHRQGILAGFGWLNAQANFLGFSTYNDITYPLVTQCVVTNGKMWSFYAYQLNTILMHLKYIEDNSKVNICWGSKELKLYEEIQNGKVIGFNEDVLKMLVSFYTNVPRERSGVELRPFLGDQEKVIADLQDDERREWLEKEYKFITSNRPRHYLPYEIYHWEKIYKIDHKKRPMDARRRPFELFINPWDRTYNSRKPRYIPRKHRPDVKRHVGRDAKEYFP</sequence>
<evidence type="ECO:0000256" key="5">
    <source>
        <dbReference type="SAM" id="MobiDB-lite"/>
    </source>
</evidence>
<dbReference type="Proteomes" id="UP000327044">
    <property type="component" value="Unassembled WGS sequence"/>
</dbReference>
<evidence type="ECO:0000256" key="4">
    <source>
        <dbReference type="ARBA" id="ARBA00023274"/>
    </source>
</evidence>
<evidence type="ECO:0000256" key="3">
    <source>
        <dbReference type="ARBA" id="ARBA00023128"/>
    </source>
</evidence>
<dbReference type="GO" id="GO:0005762">
    <property type="term" value="C:mitochondrial large ribosomal subunit"/>
    <property type="evidence" value="ECO:0007669"/>
    <property type="project" value="TreeGrafter"/>
</dbReference>
<evidence type="ECO:0000313" key="7">
    <source>
        <dbReference type="Proteomes" id="UP000327044"/>
    </source>
</evidence>
<name>A0A5N4B045_PHOPY</name>
<organism evidence="6 7">
    <name type="scientific">Photinus pyralis</name>
    <name type="common">Common eastern firefly</name>
    <name type="synonym">Lampyris pyralis</name>
    <dbReference type="NCBI Taxonomy" id="7054"/>
    <lineage>
        <taxon>Eukaryota</taxon>
        <taxon>Metazoa</taxon>
        <taxon>Ecdysozoa</taxon>
        <taxon>Arthropoda</taxon>
        <taxon>Hexapoda</taxon>
        <taxon>Insecta</taxon>
        <taxon>Pterygota</taxon>
        <taxon>Neoptera</taxon>
        <taxon>Endopterygota</taxon>
        <taxon>Coleoptera</taxon>
        <taxon>Polyphaga</taxon>
        <taxon>Elateriformia</taxon>
        <taxon>Elateroidea</taxon>
        <taxon>Lampyridae</taxon>
        <taxon>Lampyrinae</taxon>
        <taxon>Photinus</taxon>
    </lineage>
</organism>
<dbReference type="PANTHER" id="PTHR13014">
    <property type="entry name" value="MITOCHONDRIAL 28S RIBOSOMAL PROTEIN S30/P52 PRO-APOTOTIC PROTEIN"/>
    <property type="match status" value="1"/>
</dbReference>
<gene>
    <name evidence="6" type="ORF">PPYR_05074</name>
</gene>
<dbReference type="AlphaFoldDB" id="A0A5N4B045"/>
<dbReference type="InterPro" id="IPR010793">
    <property type="entry name" value="Ribosomal_mL37/mL65"/>
</dbReference>
<feature type="region of interest" description="Disordered" evidence="5">
    <location>
        <begin position="515"/>
        <end position="537"/>
    </location>
</feature>
<dbReference type="PANTHER" id="PTHR13014:SF3">
    <property type="entry name" value="LARGE RIBOSOMAL SUBUNIT PROTEIN ML65"/>
    <property type="match status" value="1"/>
</dbReference>
<dbReference type="InterPro" id="IPR039982">
    <property type="entry name" value="Ribosomal_mL65"/>
</dbReference>
<reference evidence="6 7" key="1">
    <citation type="journal article" date="2018" name="Elife">
        <title>Firefly genomes illuminate parallel origins of bioluminescence in beetles.</title>
        <authorList>
            <person name="Fallon T.R."/>
            <person name="Lower S.E."/>
            <person name="Chang C.H."/>
            <person name="Bessho-Uehara M."/>
            <person name="Martin G.J."/>
            <person name="Bewick A.J."/>
            <person name="Behringer M."/>
            <person name="Debat H.J."/>
            <person name="Wong I."/>
            <person name="Day J.C."/>
            <person name="Suvorov A."/>
            <person name="Silva C.J."/>
            <person name="Stanger-Hall K.F."/>
            <person name="Hall D.W."/>
            <person name="Schmitz R.J."/>
            <person name="Nelson D.R."/>
            <person name="Lewis S.M."/>
            <person name="Shigenobu S."/>
            <person name="Bybee S.M."/>
            <person name="Larracuente A.M."/>
            <person name="Oba Y."/>
            <person name="Weng J.K."/>
        </authorList>
    </citation>
    <scope>NUCLEOTIDE SEQUENCE [LARGE SCALE GENOMIC DNA]</scope>
    <source>
        <strain evidence="6">1611_PpyrPB1</strain>
        <tissue evidence="6">Whole body</tissue>
    </source>
</reference>
<comment type="subcellular location">
    <subcellularLocation>
        <location evidence="1">Mitochondrion</location>
    </subcellularLocation>
</comment>